<evidence type="ECO:0000313" key="8">
    <source>
        <dbReference type="Proteomes" id="UP000008912"/>
    </source>
</evidence>
<dbReference type="InterPro" id="IPR038685">
    <property type="entry name" value="PAD_N_sf"/>
</dbReference>
<comment type="similarity">
    <text evidence="2">Belongs to the protein arginine deiminase family.</text>
</comment>
<dbReference type="GO" id="GO:0005654">
    <property type="term" value="C:nucleoplasm"/>
    <property type="evidence" value="ECO:0007669"/>
    <property type="project" value="Ensembl"/>
</dbReference>
<keyword evidence="3" id="KW-0963">Cytoplasm</keyword>
<comment type="subcellular location">
    <subcellularLocation>
        <location evidence="1">Cytoplasm</location>
    </subcellularLocation>
</comment>
<keyword evidence="8" id="KW-1185">Reference proteome</keyword>
<dbReference type="GeneTree" id="ENSGT00940000153217"/>
<name>A0A7N5JH09_AILME</name>
<dbReference type="CDD" id="cd04214">
    <property type="entry name" value="PAD_N"/>
    <property type="match status" value="1"/>
</dbReference>
<dbReference type="Pfam" id="PF08526">
    <property type="entry name" value="PAD_N"/>
    <property type="match status" value="1"/>
</dbReference>
<evidence type="ECO:0000256" key="1">
    <source>
        <dbReference type="ARBA" id="ARBA00004496"/>
    </source>
</evidence>
<dbReference type="SUPFAM" id="SSF49503">
    <property type="entry name" value="Cupredoxins"/>
    <property type="match status" value="1"/>
</dbReference>
<dbReference type="GO" id="GO:0005509">
    <property type="term" value="F:calcium ion binding"/>
    <property type="evidence" value="ECO:0007669"/>
    <property type="project" value="Ensembl"/>
</dbReference>
<dbReference type="Pfam" id="PF08527">
    <property type="entry name" value="PAD_M"/>
    <property type="match status" value="1"/>
</dbReference>
<proteinExistence type="inferred from homology"/>
<evidence type="ECO:0000313" key="7">
    <source>
        <dbReference type="Ensembl" id="ENSAMEP00000025256.1"/>
    </source>
</evidence>
<dbReference type="GO" id="GO:0005829">
    <property type="term" value="C:cytosol"/>
    <property type="evidence" value="ECO:0007669"/>
    <property type="project" value="Ensembl"/>
</dbReference>
<protein>
    <submittedName>
        <fullName evidence="7">Peptidyl arginine deiminase 1</fullName>
    </submittedName>
</protein>
<accession>A0A7N5JH09</accession>
<organism evidence="7 8">
    <name type="scientific">Ailuropoda melanoleuca</name>
    <name type="common">Giant panda</name>
    <dbReference type="NCBI Taxonomy" id="9646"/>
    <lineage>
        <taxon>Eukaryota</taxon>
        <taxon>Metazoa</taxon>
        <taxon>Chordata</taxon>
        <taxon>Craniata</taxon>
        <taxon>Vertebrata</taxon>
        <taxon>Euteleostomi</taxon>
        <taxon>Mammalia</taxon>
        <taxon>Eutheria</taxon>
        <taxon>Laurasiatheria</taxon>
        <taxon>Carnivora</taxon>
        <taxon>Caniformia</taxon>
        <taxon>Ursidae</taxon>
        <taxon>Ailuropoda</taxon>
    </lineage>
</organism>
<reference evidence="7" key="3">
    <citation type="submission" date="2025-09" db="UniProtKB">
        <authorList>
            <consortium name="Ensembl"/>
        </authorList>
    </citation>
    <scope>IDENTIFICATION</scope>
</reference>
<dbReference type="PANTHER" id="PTHR10837:SF11">
    <property type="entry name" value="PROTEIN-ARGININE DEIMINASE TYPE-1"/>
    <property type="match status" value="1"/>
</dbReference>
<dbReference type="InterPro" id="IPR013733">
    <property type="entry name" value="Prot_Arg_deaminase_cen_dom"/>
</dbReference>
<dbReference type="SUPFAM" id="SSF110083">
    <property type="entry name" value="Peptidylarginine deiminase Pad4, middle domain"/>
    <property type="match status" value="1"/>
</dbReference>
<dbReference type="InParanoid" id="A0A7N5JH09"/>
<dbReference type="Gene3D" id="3.75.10.10">
    <property type="entry name" value="L-arginine/glycine Amidinotransferase, Chain A"/>
    <property type="match status" value="1"/>
</dbReference>
<dbReference type="Ensembl" id="ENSAMET00000041521.1">
    <property type="protein sequence ID" value="ENSAMEP00000025256.1"/>
    <property type="gene ID" value="ENSAMEG00000000635.2"/>
</dbReference>
<evidence type="ECO:0000259" key="4">
    <source>
        <dbReference type="Pfam" id="PF03068"/>
    </source>
</evidence>
<dbReference type="InterPro" id="IPR004303">
    <property type="entry name" value="PAD"/>
</dbReference>
<dbReference type="GO" id="GO:0004668">
    <property type="term" value="F:protein-arginine deiminase activity"/>
    <property type="evidence" value="ECO:0007669"/>
    <property type="project" value="Ensembl"/>
</dbReference>
<dbReference type="InterPro" id="IPR013530">
    <property type="entry name" value="PAD_C"/>
</dbReference>
<dbReference type="Pfam" id="PF03068">
    <property type="entry name" value="PAD"/>
    <property type="match status" value="1"/>
</dbReference>
<evidence type="ECO:0000259" key="6">
    <source>
        <dbReference type="Pfam" id="PF08527"/>
    </source>
</evidence>
<dbReference type="InterPro" id="IPR008972">
    <property type="entry name" value="Cupredoxin"/>
</dbReference>
<dbReference type="Proteomes" id="UP000008912">
    <property type="component" value="Unassembled WGS sequence"/>
</dbReference>
<dbReference type="SUPFAM" id="SSF55909">
    <property type="entry name" value="Pentein"/>
    <property type="match status" value="1"/>
</dbReference>
<dbReference type="Gene3D" id="2.60.40.1700">
    <property type="entry name" value="Protein-arginine deiminase, central domain"/>
    <property type="match status" value="1"/>
</dbReference>
<dbReference type="InterPro" id="IPR013732">
    <property type="entry name" value="PAD_N"/>
</dbReference>
<feature type="domain" description="Protein-arginine deiminase C-terminal" evidence="4">
    <location>
        <begin position="282"/>
        <end position="600"/>
    </location>
</feature>
<feature type="domain" description="Protein-arginine deiminase (PAD) central" evidence="6">
    <location>
        <begin position="115"/>
        <end position="273"/>
    </location>
</feature>
<reference evidence="7" key="2">
    <citation type="submission" date="2025-08" db="UniProtKB">
        <authorList>
            <consortium name="Ensembl"/>
        </authorList>
    </citation>
    <scope>IDENTIFICATION</scope>
</reference>
<sequence>MAPQRSVRLSLKKPTYAVCVVGVETSVDVHSDVPKGAETFGVSGSSGVEVFMVYDPARVTVPTGKSRWPLDASVEVTVSVDTASKDLNDLKVKVSYFGPHDGGALGQSALFLTGVDISLDVDTHRTGKVKRSHGDKKTWRWGPEGYGAVLLVNCDRDSVTSRGPDLTNSQLASLDDLQDMSPMVLSCDGPDSLFDSHKLVLSMPFSDSKRVGVFCARGGNSLEDYKQVLGPQHLSYEVERQRGERKISFFVEGLTFPDADFLGMVSLSVSLVDTGTLPEVPLFTDTVAFRMAPWIMTPNTQPPLELYACSVVDSHGPNKKFLEDMSDLALKTNCKLIICPQIENRSDRWIQDEMEFGYTEAPHKSFPVVFDSPRNRGLKHFPYKRILGPDFGYVTREILFAGASSLDSFGNLDVSPPVTVGGKQYPLGRILIGSSFPKSGGRRMAKVVRDFLQAQQVQAPVELYSDWLSVGHVDEFLSFVPTSDRKGFRLLLASPSACLRLFQEKKEEGYGEAAQFDGLSHQENRSINEMLADRQLRSDSLYVQKCIDWNREVLKRELGLTERDIVDIPQLFSLKDSYAEAFFPDMVRVQKKVISCRWGPAGSAGLPVGVPEERAAGHRDLGGACGPLQHVFAFWADIERLHQWFSARASLSPKGIFLLLRGLDQGSYRHLEGAVRAQPPSLHRAAPQRRAFFSPKWKKGSVFWFWCFGLPFLGLPRTLAPHWLLPSVAPEASRRAHSSCLSGCH</sequence>
<dbReference type="FunFam" id="2.60.40.1700:FF:000001">
    <property type="entry name" value="Protein-arginine deiminase type-2"/>
    <property type="match status" value="1"/>
</dbReference>
<dbReference type="PANTHER" id="PTHR10837">
    <property type="entry name" value="PEPTIDYLARGININE DEIMINASE"/>
    <property type="match status" value="1"/>
</dbReference>
<dbReference type="InterPro" id="IPR036556">
    <property type="entry name" value="PAD_central_sf"/>
</dbReference>
<evidence type="ECO:0000259" key="5">
    <source>
        <dbReference type="Pfam" id="PF08526"/>
    </source>
</evidence>
<reference evidence="7 8" key="1">
    <citation type="journal article" date="2010" name="Nature">
        <title>The sequence and de novo assembly of the giant panda genome.</title>
        <authorList>
            <person name="Li R."/>
            <person name="Fan W."/>
            <person name="Tian G."/>
            <person name="Zhu H."/>
            <person name="He L."/>
            <person name="Cai J."/>
            <person name="Huang Q."/>
            <person name="Cai Q."/>
            <person name="Li B."/>
            <person name="Bai Y."/>
            <person name="Zhang Z."/>
            <person name="Zhang Y."/>
            <person name="Wang W."/>
            <person name="Li J."/>
            <person name="Wei F."/>
            <person name="Li H."/>
            <person name="Jian M."/>
            <person name="Li J."/>
            <person name="Zhang Z."/>
            <person name="Nielsen R."/>
            <person name="Li D."/>
            <person name="Gu W."/>
            <person name="Yang Z."/>
            <person name="Xuan Z."/>
            <person name="Ryder O.A."/>
            <person name="Leung F.C."/>
            <person name="Zhou Y."/>
            <person name="Cao J."/>
            <person name="Sun X."/>
            <person name="Fu Y."/>
            <person name="Fang X."/>
            <person name="Guo X."/>
            <person name="Wang B."/>
            <person name="Hou R."/>
            <person name="Shen F."/>
            <person name="Mu B."/>
            <person name="Ni P."/>
            <person name="Lin R."/>
            <person name="Qian W."/>
            <person name="Wang G."/>
            <person name="Yu C."/>
            <person name="Nie W."/>
            <person name="Wang J."/>
            <person name="Wu Z."/>
            <person name="Liang H."/>
            <person name="Min J."/>
            <person name="Wu Q."/>
            <person name="Cheng S."/>
            <person name="Ruan J."/>
            <person name="Wang M."/>
            <person name="Shi Z."/>
            <person name="Wen M."/>
            <person name="Liu B."/>
            <person name="Ren X."/>
            <person name="Zheng H."/>
            <person name="Dong D."/>
            <person name="Cook K."/>
            <person name="Shan G."/>
            <person name="Zhang H."/>
            <person name="Kosiol C."/>
            <person name="Xie X."/>
            <person name="Lu Z."/>
            <person name="Zheng H."/>
            <person name="Li Y."/>
            <person name="Steiner C.C."/>
            <person name="Lam T.T."/>
            <person name="Lin S."/>
            <person name="Zhang Q."/>
            <person name="Li G."/>
            <person name="Tian J."/>
            <person name="Gong T."/>
            <person name="Liu H."/>
            <person name="Zhang D."/>
            <person name="Fang L."/>
            <person name="Ye C."/>
            <person name="Zhang J."/>
            <person name="Hu W."/>
            <person name="Xu A."/>
            <person name="Ren Y."/>
            <person name="Zhang G."/>
            <person name="Bruford M.W."/>
            <person name="Li Q."/>
            <person name="Ma L."/>
            <person name="Guo Y."/>
            <person name="An N."/>
            <person name="Hu Y."/>
            <person name="Zheng Y."/>
            <person name="Shi Y."/>
            <person name="Li Z."/>
            <person name="Liu Q."/>
            <person name="Chen Y."/>
            <person name="Zhao J."/>
            <person name="Qu N."/>
            <person name="Zhao S."/>
            <person name="Tian F."/>
            <person name="Wang X."/>
            <person name="Wang H."/>
            <person name="Xu L."/>
            <person name="Liu X."/>
            <person name="Vinar T."/>
            <person name="Wang Y."/>
            <person name="Lam T.W."/>
            <person name="Yiu S.M."/>
            <person name="Liu S."/>
            <person name="Zhang H."/>
            <person name="Li D."/>
            <person name="Huang Y."/>
            <person name="Wang X."/>
            <person name="Yang G."/>
            <person name="Jiang Z."/>
            <person name="Wang J."/>
            <person name="Qin N."/>
            <person name="Li L."/>
            <person name="Li J."/>
            <person name="Bolund L."/>
            <person name="Kristiansen K."/>
            <person name="Wong G.K."/>
            <person name="Olson M."/>
            <person name="Zhang X."/>
            <person name="Li S."/>
            <person name="Yang H."/>
            <person name="Wang J."/>
            <person name="Wang J."/>
        </authorList>
    </citation>
    <scope>NUCLEOTIDE SEQUENCE [LARGE SCALE GENOMIC DNA]</scope>
</reference>
<feature type="domain" description="Protein-arginine deiminase (PAD) N-terminal" evidence="5">
    <location>
        <begin position="1"/>
        <end position="113"/>
    </location>
</feature>
<evidence type="ECO:0000256" key="3">
    <source>
        <dbReference type="ARBA" id="ARBA00022490"/>
    </source>
</evidence>
<evidence type="ECO:0000256" key="2">
    <source>
        <dbReference type="ARBA" id="ARBA00008166"/>
    </source>
</evidence>
<dbReference type="AlphaFoldDB" id="A0A7N5JH09"/>
<gene>
    <name evidence="7" type="primary">PADI1</name>
</gene>
<dbReference type="Gene3D" id="2.60.40.1860">
    <property type="entry name" value="Protein-arginine deiminase, N-terminal domain"/>
    <property type="match status" value="1"/>
</dbReference>